<evidence type="ECO:0000256" key="2">
    <source>
        <dbReference type="SAM" id="MobiDB-lite"/>
    </source>
</evidence>
<sequence>MAGLGFGGTGKRGAGCSRALGTGIQFVKSSVDVKKEILEDGYEDVKREIEEDGSTISNADDQYENANGRCHEGIKTNSSPVPFGAPAKVSSGGGRRDSPMKGFVRASEESGKPFNTDSSRFAWRDPSKPVDLSKGSSVPQAFARIPAAQPILTAREYHQKWQSEKDASLVKLRKLAWEVVSLKSNRPNAIDKLHSAANRVPVRVEFNTEPVFAGRGHSSFMCHVFIEGISVGSGQGLKIKDAKVNGYETALQKILMPELRVVQLDPVSKELQGSMKPFTSPPPQPSNTVLPKSLAQLPPSIGGANASNSSVKNMASHHKESNLEAAAVKRRIDEQRPLEDFVIVEPLVPIPDCTPTHTLRRSADFNHMLLEYEYFFQGEAARCILRIEGQVLADVNGATKLAAKNKAAEQGLCKLKKICWVIKTKQAVDSDTKISKEEMLNELTDQSDLLNDDNVGNKLLRKMGWSGGGVGKDGSGMAEPVSQHLKSVLNREGLGLSAAKGITDEYRTKVKEIIENYAASENQEDLVFNCDFRLEERLIIHDHCRRLNLRSKCKGKGSNRYLCVRRKRSANMLFHHIMSCGGETIRYKLVPPQGERGKSFLGPSNNRANERLDTRHCPPFQQTSLSSLGNDPSSRSCQNDLDGKETEHKKLTFQSSPPYSVTSNVKFDDKKFGQPALDISAKVCQDVKQCHDVDSKDWIKKSPSPGLNPSGFADIKNSPRNGPLMQQQGRSSMNDPRMVGPHSISSTNGLNSQPREAAGNFSTMQASSSCTNMGPRGVHNNMRMPGNNSYMPNHGTNMQRTPNMFANRQFASPRANMQWQQFGSNSVPNWGQMARQSGGNMNGGYPRFNNGGNFNYNQGNWQAFGRRDNFRW</sequence>
<organism evidence="6 7">
    <name type="scientific">Plakobranchus ocellatus</name>
    <dbReference type="NCBI Taxonomy" id="259542"/>
    <lineage>
        <taxon>Eukaryota</taxon>
        <taxon>Metazoa</taxon>
        <taxon>Spiralia</taxon>
        <taxon>Lophotrochozoa</taxon>
        <taxon>Mollusca</taxon>
        <taxon>Gastropoda</taxon>
        <taxon>Heterobranchia</taxon>
        <taxon>Euthyneura</taxon>
        <taxon>Panpulmonata</taxon>
        <taxon>Sacoglossa</taxon>
        <taxon>Placobranchoidea</taxon>
        <taxon>Plakobranchidae</taxon>
        <taxon>Plakobranchus</taxon>
    </lineage>
</organism>
<dbReference type="PROSITE" id="PS50174">
    <property type="entry name" value="G_PATCH"/>
    <property type="match status" value="1"/>
</dbReference>
<keyword evidence="7" id="KW-1185">Reference proteome</keyword>
<feature type="domain" description="DRBM" evidence="3">
    <location>
        <begin position="188"/>
        <end position="256"/>
    </location>
</feature>
<evidence type="ECO:0000259" key="3">
    <source>
        <dbReference type="PROSITE" id="PS50137"/>
    </source>
</evidence>
<dbReference type="EMBL" id="BLXT01000545">
    <property type="protein sequence ID" value="GFN78095.1"/>
    <property type="molecule type" value="Genomic_DNA"/>
</dbReference>
<feature type="region of interest" description="Disordered" evidence="2">
    <location>
        <begin position="595"/>
        <end position="657"/>
    </location>
</feature>
<gene>
    <name evidence="6" type="ORF">PoB_000460100</name>
</gene>
<feature type="domain" description="G-patch" evidence="4">
    <location>
        <begin position="452"/>
        <end position="499"/>
    </location>
</feature>
<dbReference type="InterPro" id="IPR001374">
    <property type="entry name" value="R3H_dom"/>
</dbReference>
<comment type="caution">
    <text evidence="6">The sequence shown here is derived from an EMBL/GenBank/DDBJ whole genome shotgun (WGS) entry which is preliminary data.</text>
</comment>
<dbReference type="InterPro" id="IPR036867">
    <property type="entry name" value="R3H_dom_sf"/>
</dbReference>
<dbReference type="AlphaFoldDB" id="A0AAV3XRM1"/>
<accession>A0AAV3XRM1</accession>
<dbReference type="Pfam" id="PF01585">
    <property type="entry name" value="G-patch"/>
    <property type="match status" value="1"/>
</dbReference>
<evidence type="ECO:0000256" key="1">
    <source>
        <dbReference type="PROSITE-ProRule" id="PRU00266"/>
    </source>
</evidence>
<evidence type="ECO:0000259" key="4">
    <source>
        <dbReference type="PROSITE" id="PS50174"/>
    </source>
</evidence>
<dbReference type="PROSITE" id="PS51061">
    <property type="entry name" value="R3H"/>
    <property type="match status" value="1"/>
</dbReference>
<dbReference type="GO" id="GO:0003723">
    <property type="term" value="F:RNA binding"/>
    <property type="evidence" value="ECO:0007669"/>
    <property type="project" value="UniProtKB-UniRule"/>
</dbReference>
<feature type="compositionally biased region" description="Basic and acidic residues" evidence="2">
    <location>
        <begin position="641"/>
        <end position="650"/>
    </location>
</feature>
<proteinExistence type="predicted"/>
<dbReference type="InterPro" id="IPR000467">
    <property type="entry name" value="G_patch_dom"/>
</dbReference>
<keyword evidence="1" id="KW-0694">RNA-binding</keyword>
<evidence type="ECO:0000313" key="6">
    <source>
        <dbReference type="EMBL" id="GFN78095.1"/>
    </source>
</evidence>
<protein>
    <submittedName>
        <fullName evidence="6">NF-kappa-b-repressing factor</fullName>
    </submittedName>
</protein>
<dbReference type="InterPro" id="IPR014720">
    <property type="entry name" value="dsRBD_dom"/>
</dbReference>
<feature type="compositionally biased region" description="Polar residues" evidence="2">
    <location>
        <begin position="620"/>
        <end position="639"/>
    </location>
</feature>
<reference evidence="6 7" key="1">
    <citation type="journal article" date="2021" name="Elife">
        <title>Chloroplast acquisition without the gene transfer in kleptoplastic sea slugs, Plakobranchus ocellatus.</title>
        <authorList>
            <person name="Maeda T."/>
            <person name="Takahashi S."/>
            <person name="Yoshida T."/>
            <person name="Shimamura S."/>
            <person name="Takaki Y."/>
            <person name="Nagai Y."/>
            <person name="Toyoda A."/>
            <person name="Suzuki Y."/>
            <person name="Arimoto A."/>
            <person name="Ishii H."/>
            <person name="Satoh N."/>
            <person name="Nishiyama T."/>
            <person name="Hasebe M."/>
            <person name="Maruyama T."/>
            <person name="Minagawa J."/>
            <person name="Obokata J."/>
            <person name="Shigenobu S."/>
        </authorList>
    </citation>
    <scope>NUCLEOTIDE SEQUENCE [LARGE SCALE GENOMIC DNA]</scope>
</reference>
<dbReference type="PROSITE" id="PS50137">
    <property type="entry name" value="DS_RBD"/>
    <property type="match status" value="1"/>
</dbReference>
<dbReference type="Proteomes" id="UP000735302">
    <property type="component" value="Unassembled WGS sequence"/>
</dbReference>
<feature type="region of interest" description="Disordered" evidence="2">
    <location>
        <begin position="696"/>
        <end position="735"/>
    </location>
</feature>
<feature type="domain" description="R3H" evidence="5">
    <location>
        <begin position="504"/>
        <end position="568"/>
    </location>
</feature>
<dbReference type="SMART" id="SM00443">
    <property type="entry name" value="G_patch"/>
    <property type="match status" value="1"/>
</dbReference>
<feature type="region of interest" description="Disordered" evidence="2">
    <location>
        <begin position="73"/>
        <end position="135"/>
    </location>
</feature>
<evidence type="ECO:0000259" key="5">
    <source>
        <dbReference type="PROSITE" id="PS51061"/>
    </source>
</evidence>
<dbReference type="SUPFAM" id="SSF82708">
    <property type="entry name" value="R3H domain"/>
    <property type="match status" value="1"/>
</dbReference>
<name>A0AAV3XRM1_9GAST</name>
<feature type="compositionally biased region" description="Polar residues" evidence="2">
    <location>
        <begin position="718"/>
        <end position="734"/>
    </location>
</feature>
<dbReference type="Gene3D" id="3.30.1370.50">
    <property type="entry name" value="R3H-like domain"/>
    <property type="match status" value="1"/>
</dbReference>
<evidence type="ECO:0000313" key="7">
    <source>
        <dbReference type="Proteomes" id="UP000735302"/>
    </source>
</evidence>
<dbReference type="SUPFAM" id="SSF54768">
    <property type="entry name" value="dsRNA-binding domain-like"/>
    <property type="match status" value="1"/>
</dbReference>